<dbReference type="PANTHER" id="PTHR10948">
    <property type="entry name" value="TRANSPOSASE"/>
    <property type="match status" value="1"/>
</dbReference>
<dbReference type="GO" id="GO:0004803">
    <property type="term" value="F:transposase activity"/>
    <property type="evidence" value="ECO:0007669"/>
    <property type="project" value="TreeGrafter"/>
</dbReference>
<gene>
    <name evidence="2" type="ORF">HMPREF9225_0705</name>
</gene>
<evidence type="ECO:0000313" key="2">
    <source>
        <dbReference type="EMBL" id="EFM25643.1"/>
    </source>
</evidence>
<dbReference type="Proteomes" id="UP000003280">
    <property type="component" value="Unassembled WGS sequence"/>
</dbReference>
<dbReference type="InterPro" id="IPR051917">
    <property type="entry name" value="Transposase-Integrase"/>
</dbReference>
<proteinExistence type="predicted"/>
<dbReference type="GO" id="GO:0032196">
    <property type="term" value="P:transposition"/>
    <property type="evidence" value="ECO:0007669"/>
    <property type="project" value="TreeGrafter"/>
</dbReference>
<dbReference type="InterPro" id="IPR009057">
    <property type="entry name" value="Homeodomain-like_sf"/>
</dbReference>
<feature type="domain" description="Transposase IS30-like HTH" evidence="1">
    <location>
        <begin position="2"/>
        <end position="44"/>
    </location>
</feature>
<evidence type="ECO:0000259" key="1">
    <source>
        <dbReference type="Pfam" id="PF13936"/>
    </source>
</evidence>
<sequence length="81" mass="9234">MSFKHLTLNERNKIEVLIKEGYSSRGIAKILGCHHSTISRELKRCEAEYKAHAAEKDKKHKSSLKGRKNKSTIEIIGTINE</sequence>
<organism evidence="2 3">
    <name type="scientific">Peptoniphilus duerdenii ATCC BAA-1640</name>
    <dbReference type="NCBI Taxonomy" id="862517"/>
    <lineage>
        <taxon>Bacteria</taxon>
        <taxon>Bacillati</taxon>
        <taxon>Bacillota</taxon>
        <taxon>Tissierellia</taxon>
        <taxon>Tissierellales</taxon>
        <taxon>Peptoniphilaceae</taxon>
        <taxon>Peptoniphilus</taxon>
    </lineage>
</organism>
<evidence type="ECO:0000313" key="3">
    <source>
        <dbReference type="Proteomes" id="UP000003280"/>
    </source>
</evidence>
<dbReference type="SUPFAM" id="SSF46689">
    <property type="entry name" value="Homeodomain-like"/>
    <property type="match status" value="1"/>
</dbReference>
<dbReference type="eggNOG" id="COG2826">
    <property type="taxonomic scope" value="Bacteria"/>
</dbReference>
<dbReference type="GO" id="GO:0005829">
    <property type="term" value="C:cytosol"/>
    <property type="evidence" value="ECO:0007669"/>
    <property type="project" value="TreeGrafter"/>
</dbReference>
<keyword evidence="3" id="KW-1185">Reference proteome</keyword>
<name>E0NKL6_9FIRM</name>
<comment type="caution">
    <text evidence="2">The sequence shown here is derived from an EMBL/GenBank/DDBJ whole genome shotgun (WGS) entry which is preliminary data.</text>
</comment>
<reference evidence="2 3" key="1">
    <citation type="submission" date="2010-07" db="EMBL/GenBank/DDBJ databases">
        <authorList>
            <person name="Muzny D."/>
            <person name="Qin X."/>
            <person name="Deng J."/>
            <person name="Jiang H."/>
            <person name="Liu Y."/>
            <person name="Qu J."/>
            <person name="Song X.-Z."/>
            <person name="Zhang L."/>
            <person name="Thornton R."/>
            <person name="Coyle M."/>
            <person name="Francisco L."/>
            <person name="Jackson L."/>
            <person name="Javaid M."/>
            <person name="Korchina V."/>
            <person name="Kovar C."/>
            <person name="Mata R."/>
            <person name="Mathew T."/>
            <person name="Ngo R."/>
            <person name="Nguyen L."/>
            <person name="Nguyen N."/>
            <person name="Okwuonu G."/>
            <person name="Ongeri F."/>
            <person name="Pham C."/>
            <person name="Simmons D."/>
            <person name="Wilczek-Boney K."/>
            <person name="Hale W."/>
            <person name="Jakkamsetti A."/>
            <person name="Pham P."/>
            <person name="Ruth R."/>
            <person name="San Lucas F."/>
            <person name="Warren J."/>
            <person name="Zhang J."/>
            <person name="Zhao Z."/>
            <person name="Zhou C."/>
            <person name="Zhu D."/>
            <person name="Lee S."/>
            <person name="Bess C."/>
            <person name="Blankenburg K."/>
            <person name="Forbes L."/>
            <person name="Fu Q."/>
            <person name="Gubbala S."/>
            <person name="Hirani K."/>
            <person name="Jayaseelan J.C."/>
            <person name="Lara F."/>
            <person name="Munidasa M."/>
            <person name="Palculict T."/>
            <person name="Patil S."/>
            <person name="Pu L.-L."/>
            <person name="Saada N."/>
            <person name="Tang L."/>
            <person name="Weissenberger G."/>
            <person name="Zhu Y."/>
            <person name="Hemphill L."/>
            <person name="Shang Y."/>
            <person name="Youmans B."/>
            <person name="Ayvaz T."/>
            <person name="Ross M."/>
            <person name="Santibanez J."/>
            <person name="Aqrawi P."/>
            <person name="Gross S."/>
            <person name="Joshi V."/>
            <person name="Fowler G."/>
            <person name="Nazareth L."/>
            <person name="Reid J."/>
            <person name="Worley K."/>
            <person name="Petrosino J."/>
            <person name="Highlander S."/>
            <person name="Gibbs R."/>
        </authorList>
    </citation>
    <scope>NUCLEOTIDE SEQUENCE [LARGE SCALE GENOMIC DNA]</scope>
    <source>
        <strain evidence="2 3">ATCC BAA-1640</strain>
    </source>
</reference>
<dbReference type="STRING" id="862517.HMPREF9225_0705"/>
<dbReference type="PANTHER" id="PTHR10948:SF23">
    <property type="entry name" value="TRANSPOSASE INSI FOR INSERTION SEQUENCE ELEMENT IS30A-RELATED"/>
    <property type="match status" value="1"/>
</dbReference>
<dbReference type="Gene3D" id="1.10.10.60">
    <property type="entry name" value="Homeodomain-like"/>
    <property type="match status" value="1"/>
</dbReference>
<accession>E0NKL6</accession>
<dbReference type="AlphaFoldDB" id="E0NKL6"/>
<dbReference type="HOGENOM" id="CLU_035706_9_8_9"/>
<dbReference type="EMBL" id="AEEH01000028">
    <property type="protein sequence ID" value="EFM25643.1"/>
    <property type="molecule type" value="Genomic_DNA"/>
</dbReference>
<dbReference type="InterPro" id="IPR025246">
    <property type="entry name" value="IS30-like_HTH"/>
</dbReference>
<protein>
    <recommendedName>
        <fullName evidence="1">Transposase IS30-like HTH domain-containing protein</fullName>
    </recommendedName>
</protein>
<dbReference type="Pfam" id="PF13936">
    <property type="entry name" value="HTH_38"/>
    <property type="match status" value="1"/>
</dbReference>